<dbReference type="GO" id="GO:0003700">
    <property type="term" value="F:DNA-binding transcription factor activity"/>
    <property type="evidence" value="ECO:0007669"/>
    <property type="project" value="InterPro"/>
</dbReference>
<dbReference type="AlphaFoldDB" id="A0A6M1LIY4"/>
<accession>A0A6M1LIY4</accession>
<dbReference type="SUPFAM" id="SSF53850">
    <property type="entry name" value="Periplasmic binding protein-like II"/>
    <property type="match status" value="1"/>
</dbReference>
<evidence type="ECO:0000313" key="6">
    <source>
        <dbReference type="EMBL" id="NGM19874.1"/>
    </source>
</evidence>
<dbReference type="PANTHER" id="PTHR30427">
    <property type="entry name" value="TRANSCRIPTIONAL ACTIVATOR PROTEIN LYSR"/>
    <property type="match status" value="1"/>
</dbReference>
<dbReference type="GO" id="GO:0009089">
    <property type="term" value="P:lysine biosynthetic process via diaminopimelate"/>
    <property type="evidence" value="ECO:0007669"/>
    <property type="project" value="TreeGrafter"/>
</dbReference>
<dbReference type="Proteomes" id="UP000475385">
    <property type="component" value="Unassembled WGS sequence"/>
</dbReference>
<feature type="domain" description="HTH lysR-type" evidence="5">
    <location>
        <begin position="5"/>
        <end position="62"/>
    </location>
</feature>
<dbReference type="SUPFAM" id="SSF46785">
    <property type="entry name" value="Winged helix' DNA-binding domain"/>
    <property type="match status" value="1"/>
</dbReference>
<comment type="similarity">
    <text evidence="1">Belongs to the LysR transcriptional regulatory family.</text>
</comment>
<evidence type="ECO:0000256" key="1">
    <source>
        <dbReference type="ARBA" id="ARBA00009437"/>
    </source>
</evidence>
<dbReference type="RefSeq" id="WP_164693741.1">
    <property type="nucleotide sequence ID" value="NZ_JAAIKB010000002.1"/>
</dbReference>
<dbReference type="Gene3D" id="1.10.10.10">
    <property type="entry name" value="Winged helix-like DNA-binding domain superfamily/Winged helix DNA-binding domain"/>
    <property type="match status" value="1"/>
</dbReference>
<dbReference type="GO" id="GO:0010628">
    <property type="term" value="P:positive regulation of gene expression"/>
    <property type="evidence" value="ECO:0007669"/>
    <property type="project" value="TreeGrafter"/>
</dbReference>
<comment type="caution">
    <text evidence="6">The sequence shown here is derived from an EMBL/GenBank/DDBJ whole genome shotgun (WGS) entry which is preliminary data.</text>
</comment>
<keyword evidence="7" id="KW-1185">Reference proteome</keyword>
<evidence type="ECO:0000256" key="3">
    <source>
        <dbReference type="ARBA" id="ARBA00023125"/>
    </source>
</evidence>
<dbReference type="InterPro" id="IPR036390">
    <property type="entry name" value="WH_DNA-bd_sf"/>
</dbReference>
<dbReference type="PROSITE" id="PS50931">
    <property type="entry name" value="HTH_LYSR"/>
    <property type="match status" value="1"/>
</dbReference>
<protein>
    <submittedName>
        <fullName evidence="6">LysR family transcriptional regulator</fullName>
    </submittedName>
</protein>
<reference evidence="6 7" key="1">
    <citation type="submission" date="2020-03" db="EMBL/GenBank/DDBJ databases">
        <title>Roseomonas stagni sp. nov., isolated from pond water in Japan.</title>
        <authorList>
            <person name="Furuhata K."/>
            <person name="Miyamoto H."/>
            <person name="Goto K."/>
        </authorList>
    </citation>
    <scope>NUCLEOTIDE SEQUENCE [LARGE SCALE GENOMIC DNA]</scope>
    <source>
        <strain evidence="6 7">PeD5</strain>
    </source>
</reference>
<evidence type="ECO:0000259" key="5">
    <source>
        <dbReference type="PROSITE" id="PS50931"/>
    </source>
</evidence>
<dbReference type="Pfam" id="PF03466">
    <property type="entry name" value="LysR_substrate"/>
    <property type="match status" value="1"/>
</dbReference>
<evidence type="ECO:0000256" key="4">
    <source>
        <dbReference type="ARBA" id="ARBA00023163"/>
    </source>
</evidence>
<evidence type="ECO:0000313" key="7">
    <source>
        <dbReference type="Proteomes" id="UP000475385"/>
    </source>
</evidence>
<dbReference type="Gene3D" id="3.40.190.290">
    <property type="match status" value="1"/>
</dbReference>
<dbReference type="InterPro" id="IPR000847">
    <property type="entry name" value="LysR_HTH_N"/>
</dbReference>
<proteinExistence type="inferred from homology"/>
<dbReference type="InterPro" id="IPR036388">
    <property type="entry name" value="WH-like_DNA-bd_sf"/>
</dbReference>
<keyword evidence="3" id="KW-0238">DNA-binding</keyword>
<sequence length="292" mass="30347">MVMGLNLRELEVFRAVMEAGGVTGAAAQLGMSQPAASKMLRQAEARLGFALFARDRNRMVPTAEAHALLPELMGAFAAIGGVERLAAALRAGRSGQLTIAAVPVLATALLPRAIQAFRDGRPEVMVRLRATTALEAVNQVAEHRAEIGVILGHSGDPRVEATALARSEIGCALPPRHRLAAKRRLSLVELAGEAVISLSPQQPVGAALGEAQGVVHIAIEVSQSSIACALVRAGAGIALLDGYGLAEARAQGLATRPVTPRLELAVTMVVSRARAPSLLAEAFRERLVAAAA</sequence>
<gene>
    <name evidence="6" type="ORF">G3576_07590</name>
</gene>
<evidence type="ECO:0000256" key="2">
    <source>
        <dbReference type="ARBA" id="ARBA00023015"/>
    </source>
</evidence>
<dbReference type="InterPro" id="IPR005119">
    <property type="entry name" value="LysR_subst-bd"/>
</dbReference>
<keyword evidence="4" id="KW-0804">Transcription</keyword>
<name>A0A6M1LIY4_9PROT</name>
<dbReference type="EMBL" id="JAAIKB010000002">
    <property type="protein sequence ID" value="NGM19874.1"/>
    <property type="molecule type" value="Genomic_DNA"/>
</dbReference>
<organism evidence="6 7">
    <name type="scientific">Falsiroseomonas algicola</name>
    <dbReference type="NCBI Taxonomy" id="2716930"/>
    <lineage>
        <taxon>Bacteria</taxon>
        <taxon>Pseudomonadati</taxon>
        <taxon>Pseudomonadota</taxon>
        <taxon>Alphaproteobacteria</taxon>
        <taxon>Acetobacterales</taxon>
        <taxon>Roseomonadaceae</taxon>
        <taxon>Falsiroseomonas</taxon>
    </lineage>
</organism>
<dbReference type="GO" id="GO:0043565">
    <property type="term" value="F:sequence-specific DNA binding"/>
    <property type="evidence" value="ECO:0007669"/>
    <property type="project" value="TreeGrafter"/>
</dbReference>
<dbReference type="Pfam" id="PF00126">
    <property type="entry name" value="HTH_1"/>
    <property type="match status" value="1"/>
</dbReference>
<dbReference type="PRINTS" id="PR00039">
    <property type="entry name" value="HTHLYSR"/>
</dbReference>
<dbReference type="PANTHER" id="PTHR30427:SF1">
    <property type="entry name" value="TRANSCRIPTIONAL ACTIVATOR PROTEIN LYSR"/>
    <property type="match status" value="1"/>
</dbReference>
<keyword evidence="2" id="KW-0805">Transcription regulation</keyword>